<dbReference type="EnsemblPlants" id="KEH19425">
    <property type="protein sequence ID" value="KEH19425"/>
    <property type="gene ID" value="MTR_8g058995"/>
</dbReference>
<evidence type="ECO:0000313" key="2">
    <source>
        <dbReference type="EnsemblPlants" id="KEH19425"/>
    </source>
</evidence>
<proteinExistence type="predicted"/>
<dbReference type="Proteomes" id="UP000002051">
    <property type="component" value="Chromosome 8"/>
</dbReference>
<keyword evidence="3" id="KW-1185">Reference proteome</keyword>
<sequence length="162" mass="18495">MKINSATSEKCGLPCESMSHHINLSPNKLHPRVGKFEREQKPGSNDNVTDFSYVFPTRVNSIFCDFRVDFKIHIIKVHIIHPLESKVKTQCFPNINRIHTIKIECSSQNKDSTFIMDANADVGFVTVTRERRTNVALHVAMLRRLPPQLGNVTPRFPNIKIS</sequence>
<evidence type="ECO:0000313" key="1">
    <source>
        <dbReference type="EMBL" id="KEH19425.1"/>
    </source>
</evidence>
<gene>
    <name evidence="1" type="ordered locus">MTR_8g058995</name>
</gene>
<organism evidence="1 3">
    <name type="scientific">Medicago truncatula</name>
    <name type="common">Barrel medic</name>
    <name type="synonym">Medicago tribuloides</name>
    <dbReference type="NCBI Taxonomy" id="3880"/>
    <lineage>
        <taxon>Eukaryota</taxon>
        <taxon>Viridiplantae</taxon>
        <taxon>Streptophyta</taxon>
        <taxon>Embryophyta</taxon>
        <taxon>Tracheophyta</taxon>
        <taxon>Spermatophyta</taxon>
        <taxon>Magnoliopsida</taxon>
        <taxon>eudicotyledons</taxon>
        <taxon>Gunneridae</taxon>
        <taxon>Pentapetalae</taxon>
        <taxon>rosids</taxon>
        <taxon>fabids</taxon>
        <taxon>Fabales</taxon>
        <taxon>Fabaceae</taxon>
        <taxon>Papilionoideae</taxon>
        <taxon>50 kb inversion clade</taxon>
        <taxon>NPAAA clade</taxon>
        <taxon>Hologalegina</taxon>
        <taxon>IRL clade</taxon>
        <taxon>Trifolieae</taxon>
        <taxon>Medicago</taxon>
    </lineage>
</organism>
<protein>
    <submittedName>
        <fullName evidence="1 2">Uncharacterized protein</fullName>
    </submittedName>
</protein>
<reference evidence="2" key="3">
    <citation type="submission" date="2015-04" db="UniProtKB">
        <authorList>
            <consortium name="EnsemblPlants"/>
        </authorList>
    </citation>
    <scope>IDENTIFICATION</scope>
    <source>
        <strain evidence="2">cv. Jemalong A17</strain>
    </source>
</reference>
<dbReference type="EMBL" id="CM001224">
    <property type="protein sequence ID" value="KEH19425.1"/>
    <property type="molecule type" value="Genomic_DNA"/>
</dbReference>
<evidence type="ECO:0000313" key="3">
    <source>
        <dbReference type="Proteomes" id="UP000002051"/>
    </source>
</evidence>
<dbReference type="AlphaFoldDB" id="A0A072U0Y6"/>
<reference evidence="1 3" key="1">
    <citation type="journal article" date="2011" name="Nature">
        <title>The Medicago genome provides insight into the evolution of rhizobial symbioses.</title>
        <authorList>
            <person name="Young N.D."/>
            <person name="Debelle F."/>
            <person name="Oldroyd G.E."/>
            <person name="Geurts R."/>
            <person name="Cannon S.B."/>
            <person name="Udvardi M.K."/>
            <person name="Benedito V.A."/>
            <person name="Mayer K.F."/>
            <person name="Gouzy J."/>
            <person name="Schoof H."/>
            <person name="Van de Peer Y."/>
            <person name="Proost S."/>
            <person name="Cook D.R."/>
            <person name="Meyers B.C."/>
            <person name="Spannagl M."/>
            <person name="Cheung F."/>
            <person name="De Mita S."/>
            <person name="Krishnakumar V."/>
            <person name="Gundlach H."/>
            <person name="Zhou S."/>
            <person name="Mudge J."/>
            <person name="Bharti A.K."/>
            <person name="Murray J.D."/>
            <person name="Naoumkina M.A."/>
            <person name="Rosen B."/>
            <person name="Silverstein K.A."/>
            <person name="Tang H."/>
            <person name="Rombauts S."/>
            <person name="Zhao P.X."/>
            <person name="Zhou P."/>
            <person name="Barbe V."/>
            <person name="Bardou P."/>
            <person name="Bechner M."/>
            <person name="Bellec A."/>
            <person name="Berger A."/>
            <person name="Berges H."/>
            <person name="Bidwell S."/>
            <person name="Bisseling T."/>
            <person name="Choisne N."/>
            <person name="Couloux A."/>
            <person name="Denny R."/>
            <person name="Deshpande S."/>
            <person name="Dai X."/>
            <person name="Doyle J.J."/>
            <person name="Dudez A.M."/>
            <person name="Farmer A.D."/>
            <person name="Fouteau S."/>
            <person name="Franken C."/>
            <person name="Gibelin C."/>
            <person name="Gish J."/>
            <person name="Goldstein S."/>
            <person name="Gonzalez A.J."/>
            <person name="Green P.J."/>
            <person name="Hallab A."/>
            <person name="Hartog M."/>
            <person name="Hua A."/>
            <person name="Humphray S.J."/>
            <person name="Jeong D.H."/>
            <person name="Jing Y."/>
            <person name="Jocker A."/>
            <person name="Kenton S.M."/>
            <person name="Kim D.J."/>
            <person name="Klee K."/>
            <person name="Lai H."/>
            <person name="Lang C."/>
            <person name="Lin S."/>
            <person name="Macmil S.L."/>
            <person name="Magdelenat G."/>
            <person name="Matthews L."/>
            <person name="McCorrison J."/>
            <person name="Monaghan E.L."/>
            <person name="Mun J.H."/>
            <person name="Najar F.Z."/>
            <person name="Nicholson C."/>
            <person name="Noirot C."/>
            <person name="O'Bleness M."/>
            <person name="Paule C.R."/>
            <person name="Poulain J."/>
            <person name="Prion F."/>
            <person name="Qin B."/>
            <person name="Qu C."/>
            <person name="Retzel E.F."/>
            <person name="Riddle C."/>
            <person name="Sallet E."/>
            <person name="Samain S."/>
            <person name="Samson N."/>
            <person name="Sanders I."/>
            <person name="Saurat O."/>
            <person name="Scarpelli C."/>
            <person name="Schiex T."/>
            <person name="Segurens B."/>
            <person name="Severin A.J."/>
            <person name="Sherrier D.J."/>
            <person name="Shi R."/>
            <person name="Sims S."/>
            <person name="Singer S.R."/>
            <person name="Sinharoy S."/>
            <person name="Sterck L."/>
            <person name="Viollet A."/>
            <person name="Wang B.B."/>
            <person name="Wang K."/>
            <person name="Wang M."/>
            <person name="Wang X."/>
            <person name="Warfsmann J."/>
            <person name="Weissenbach J."/>
            <person name="White D.D."/>
            <person name="White J.D."/>
            <person name="Wiley G.B."/>
            <person name="Wincker P."/>
            <person name="Xing Y."/>
            <person name="Yang L."/>
            <person name="Yao Z."/>
            <person name="Ying F."/>
            <person name="Zhai J."/>
            <person name="Zhou L."/>
            <person name="Zuber A."/>
            <person name="Denarie J."/>
            <person name="Dixon R.A."/>
            <person name="May G.D."/>
            <person name="Schwartz D.C."/>
            <person name="Rogers J."/>
            <person name="Quetier F."/>
            <person name="Town C.D."/>
            <person name="Roe B.A."/>
        </authorList>
    </citation>
    <scope>NUCLEOTIDE SEQUENCE [LARGE SCALE GENOMIC DNA]</scope>
    <source>
        <strain evidence="1">A17</strain>
        <strain evidence="2 3">cv. Jemalong A17</strain>
    </source>
</reference>
<name>A0A072U0Y6_MEDTR</name>
<reference evidence="1 3" key="2">
    <citation type="journal article" date="2014" name="BMC Genomics">
        <title>An improved genome release (version Mt4.0) for the model legume Medicago truncatula.</title>
        <authorList>
            <person name="Tang H."/>
            <person name="Krishnakumar V."/>
            <person name="Bidwell S."/>
            <person name="Rosen B."/>
            <person name="Chan A."/>
            <person name="Zhou S."/>
            <person name="Gentzbittel L."/>
            <person name="Childs K.L."/>
            <person name="Yandell M."/>
            <person name="Gundlach H."/>
            <person name="Mayer K.F."/>
            <person name="Schwartz D.C."/>
            <person name="Town C.D."/>
        </authorList>
    </citation>
    <scope>GENOME REANNOTATION</scope>
    <source>
        <strain evidence="1">A17</strain>
        <strain evidence="2 3">cv. Jemalong A17</strain>
    </source>
</reference>
<dbReference type="HOGENOM" id="CLU_1637929_0_0_1"/>
<accession>A0A072U0Y6</accession>